<dbReference type="InterPro" id="IPR003615">
    <property type="entry name" value="HNH_nuc"/>
</dbReference>
<reference evidence="2" key="1">
    <citation type="submission" date="2013-04" db="EMBL/GenBank/DDBJ databases">
        <title>The genome sequencing project of 58 acetic acid bacteria.</title>
        <authorList>
            <person name="Okamoto-Kainuma A."/>
            <person name="Ishikawa M."/>
            <person name="Umino S."/>
            <person name="Koizumi Y."/>
            <person name="Shiwa Y."/>
            <person name="Yoshikawa H."/>
            <person name="Matsutani M."/>
            <person name="Matsushita K."/>
        </authorList>
    </citation>
    <scope>NUCLEOTIDE SEQUENCE</scope>
    <source>
        <strain evidence="2">NRIC 0228</strain>
    </source>
</reference>
<sequence>MSINTTPMFTGPEVNVAELEAVFGSIVGAVMGYGEGEFGADGRLRWCAAVLPGNSMQFYLCNRAKEVKATGGNPRQPFLLAMGSLKRAAKYGGVPRALYGVALAYPGNLPAEEILHKEDLQREDFNSDDGKFRWPMGVPFLRVWLSHPPVSFADILSCEPRPFNQSDGTNVIPLDKLASGLSSKIGSCRLREVILDRPSSIPSNVIKEEKKYREGYLIPRRARYEKARSKAAVDAALDSNIKKFGEYTCEDEECGYTAANDQWIKIEDRRKMFEVHHRIILAKGVRDTSVNDLVVLYPRCHRREHLKADGPSDME</sequence>
<gene>
    <name evidence="2" type="ORF">AA0228_2267</name>
</gene>
<comment type="caution">
    <text evidence="2">The sequence shown here is derived from an EMBL/GenBank/DDBJ whole genome shotgun (WGS) entry which is preliminary data.</text>
</comment>
<protein>
    <recommendedName>
        <fullName evidence="1">HNH domain-containing protein</fullName>
    </recommendedName>
</protein>
<name>A0ABQ0QDE3_9PROT</name>
<evidence type="ECO:0000313" key="3">
    <source>
        <dbReference type="Proteomes" id="UP001061070"/>
    </source>
</evidence>
<keyword evidence="3" id="KW-1185">Reference proteome</keyword>
<evidence type="ECO:0000313" key="2">
    <source>
        <dbReference type="EMBL" id="GBR14472.1"/>
    </source>
</evidence>
<dbReference type="Pfam" id="PF01844">
    <property type="entry name" value="HNH"/>
    <property type="match status" value="1"/>
</dbReference>
<evidence type="ECO:0000259" key="1">
    <source>
        <dbReference type="Pfam" id="PF01844"/>
    </source>
</evidence>
<dbReference type="EMBL" id="BAQW01000012">
    <property type="protein sequence ID" value="GBR14472.1"/>
    <property type="molecule type" value="Genomic_DNA"/>
</dbReference>
<proteinExistence type="predicted"/>
<accession>A0ABQ0QDE3</accession>
<dbReference type="CDD" id="cd00085">
    <property type="entry name" value="HNHc"/>
    <property type="match status" value="1"/>
</dbReference>
<feature type="domain" description="HNH" evidence="1">
    <location>
        <begin position="266"/>
        <end position="305"/>
    </location>
</feature>
<dbReference type="InterPro" id="IPR002711">
    <property type="entry name" value="HNH"/>
</dbReference>
<dbReference type="Proteomes" id="UP001061070">
    <property type="component" value="Unassembled WGS sequence"/>
</dbReference>
<dbReference type="RefSeq" id="WP_145994569.1">
    <property type="nucleotide sequence ID" value="NZ_BAQW01000012.1"/>
</dbReference>
<organism evidence="2 3">
    <name type="scientific">Gluconobacter frateurii NRIC 0228</name>
    <dbReference type="NCBI Taxonomy" id="1307946"/>
    <lineage>
        <taxon>Bacteria</taxon>
        <taxon>Pseudomonadati</taxon>
        <taxon>Pseudomonadota</taxon>
        <taxon>Alphaproteobacteria</taxon>
        <taxon>Acetobacterales</taxon>
        <taxon>Acetobacteraceae</taxon>
        <taxon>Gluconobacter</taxon>
    </lineage>
</organism>